<dbReference type="InterPro" id="IPR011701">
    <property type="entry name" value="MFS"/>
</dbReference>
<dbReference type="EMBL" id="NOXU01000025">
    <property type="protein sequence ID" value="OYQ35524.1"/>
    <property type="molecule type" value="Genomic_DNA"/>
</dbReference>
<dbReference type="Proteomes" id="UP000216998">
    <property type="component" value="Unassembled WGS sequence"/>
</dbReference>
<dbReference type="CDD" id="cd17328">
    <property type="entry name" value="MFS_spinster_like"/>
    <property type="match status" value="1"/>
</dbReference>
<dbReference type="PROSITE" id="PS50850">
    <property type="entry name" value="MFS"/>
    <property type="match status" value="1"/>
</dbReference>
<keyword evidence="3 6" id="KW-0812">Transmembrane</keyword>
<dbReference type="InterPro" id="IPR020846">
    <property type="entry name" value="MFS_dom"/>
</dbReference>
<feature type="transmembrane region" description="Helical" evidence="6">
    <location>
        <begin position="111"/>
        <end position="133"/>
    </location>
</feature>
<proteinExistence type="predicted"/>
<feature type="transmembrane region" description="Helical" evidence="6">
    <location>
        <begin position="360"/>
        <end position="382"/>
    </location>
</feature>
<dbReference type="Gene3D" id="1.20.1250.20">
    <property type="entry name" value="MFS general substrate transporter like domains"/>
    <property type="match status" value="2"/>
</dbReference>
<feature type="domain" description="Major facilitator superfamily (MFS) profile" evidence="7">
    <location>
        <begin position="19"/>
        <end position="420"/>
    </location>
</feature>
<dbReference type="InterPro" id="IPR036259">
    <property type="entry name" value="MFS_trans_sf"/>
</dbReference>
<dbReference type="RefSeq" id="WP_094455233.1">
    <property type="nucleotide sequence ID" value="NZ_NOXU01000025.1"/>
</dbReference>
<organism evidence="8 9">
    <name type="scientific">Niveispirillum lacus</name>
    <dbReference type="NCBI Taxonomy" id="1981099"/>
    <lineage>
        <taxon>Bacteria</taxon>
        <taxon>Pseudomonadati</taxon>
        <taxon>Pseudomonadota</taxon>
        <taxon>Alphaproteobacteria</taxon>
        <taxon>Rhodospirillales</taxon>
        <taxon>Azospirillaceae</taxon>
        <taxon>Niveispirillum</taxon>
    </lineage>
</organism>
<dbReference type="GO" id="GO:0016020">
    <property type="term" value="C:membrane"/>
    <property type="evidence" value="ECO:0007669"/>
    <property type="project" value="UniProtKB-SubCell"/>
</dbReference>
<keyword evidence="5 6" id="KW-0472">Membrane</keyword>
<evidence type="ECO:0000256" key="2">
    <source>
        <dbReference type="ARBA" id="ARBA00022448"/>
    </source>
</evidence>
<dbReference type="Pfam" id="PF07690">
    <property type="entry name" value="MFS_1"/>
    <property type="match status" value="1"/>
</dbReference>
<accession>A0A255Z3M2</accession>
<evidence type="ECO:0000256" key="6">
    <source>
        <dbReference type="SAM" id="Phobius"/>
    </source>
</evidence>
<keyword evidence="4 6" id="KW-1133">Transmembrane helix</keyword>
<keyword evidence="9" id="KW-1185">Reference proteome</keyword>
<protein>
    <submittedName>
        <fullName evidence="8">MFS transporter</fullName>
    </submittedName>
</protein>
<evidence type="ECO:0000256" key="1">
    <source>
        <dbReference type="ARBA" id="ARBA00004141"/>
    </source>
</evidence>
<evidence type="ECO:0000256" key="3">
    <source>
        <dbReference type="ARBA" id="ARBA00022692"/>
    </source>
</evidence>
<feature type="transmembrane region" description="Helical" evidence="6">
    <location>
        <begin position="322"/>
        <end position="339"/>
    </location>
</feature>
<feature type="transmembrane region" description="Helical" evidence="6">
    <location>
        <begin position="265"/>
        <end position="285"/>
    </location>
</feature>
<evidence type="ECO:0000256" key="4">
    <source>
        <dbReference type="ARBA" id="ARBA00022989"/>
    </source>
</evidence>
<feature type="transmembrane region" description="Helical" evidence="6">
    <location>
        <begin position="57"/>
        <end position="78"/>
    </location>
</feature>
<keyword evidence="2" id="KW-0813">Transport</keyword>
<feature type="transmembrane region" description="Helical" evidence="6">
    <location>
        <begin position="145"/>
        <end position="166"/>
    </location>
</feature>
<dbReference type="InterPro" id="IPR044770">
    <property type="entry name" value="MFS_spinster-like"/>
</dbReference>
<dbReference type="AlphaFoldDB" id="A0A255Z3M2"/>
<dbReference type="PANTHER" id="PTHR23505">
    <property type="entry name" value="SPINSTER"/>
    <property type="match status" value="1"/>
</dbReference>
<feature type="transmembrane region" description="Helical" evidence="6">
    <location>
        <begin position="18"/>
        <end position="37"/>
    </location>
</feature>
<evidence type="ECO:0000313" key="9">
    <source>
        <dbReference type="Proteomes" id="UP000216998"/>
    </source>
</evidence>
<gene>
    <name evidence="8" type="ORF">CHU95_07275</name>
</gene>
<dbReference type="GO" id="GO:0022857">
    <property type="term" value="F:transmembrane transporter activity"/>
    <property type="evidence" value="ECO:0007669"/>
    <property type="project" value="InterPro"/>
</dbReference>
<dbReference type="OrthoDB" id="7497327at2"/>
<feature type="transmembrane region" description="Helical" evidence="6">
    <location>
        <begin position="394"/>
        <end position="415"/>
    </location>
</feature>
<dbReference type="SUPFAM" id="SSF103473">
    <property type="entry name" value="MFS general substrate transporter"/>
    <property type="match status" value="1"/>
</dbReference>
<feature type="transmembrane region" description="Helical" evidence="6">
    <location>
        <begin position="227"/>
        <end position="245"/>
    </location>
</feature>
<evidence type="ECO:0000256" key="5">
    <source>
        <dbReference type="ARBA" id="ARBA00023136"/>
    </source>
</evidence>
<reference evidence="8 9" key="1">
    <citation type="submission" date="2017-07" db="EMBL/GenBank/DDBJ databases">
        <title>Niveispirillum cyanobacteriorum sp. nov., isolated from cyanobacterial aggregates in a eutrophic lake.</title>
        <authorList>
            <person name="Cai H."/>
        </authorList>
    </citation>
    <scope>NUCLEOTIDE SEQUENCE [LARGE SCALE GENOMIC DNA]</scope>
    <source>
        <strain evidence="9">TH1-14</strain>
    </source>
</reference>
<evidence type="ECO:0000313" key="8">
    <source>
        <dbReference type="EMBL" id="OYQ35524.1"/>
    </source>
</evidence>
<feature type="transmembrane region" description="Helical" evidence="6">
    <location>
        <begin position="297"/>
        <end position="316"/>
    </location>
</feature>
<evidence type="ECO:0000259" key="7">
    <source>
        <dbReference type="PROSITE" id="PS50850"/>
    </source>
</evidence>
<feature type="transmembrane region" description="Helical" evidence="6">
    <location>
        <begin position="172"/>
        <end position="190"/>
    </location>
</feature>
<comment type="caution">
    <text evidence="8">The sequence shown here is derived from an EMBL/GenBank/DDBJ whole genome shotgun (WGS) entry which is preliminary data.</text>
</comment>
<comment type="subcellular location">
    <subcellularLocation>
        <location evidence="1">Membrane</location>
        <topology evidence="1">Multi-pass membrane protein</topology>
    </subcellularLocation>
</comment>
<name>A0A255Z3M2_9PROT</name>
<feature type="transmembrane region" description="Helical" evidence="6">
    <location>
        <begin position="85"/>
        <end position="105"/>
    </location>
</feature>
<sequence>MTSAATDNQTTGTAYRTYVLIILILVYIFNFIDRQILGILAPSIKAELNLTDTDLGWLGGPAFALFYTAMGVPIAMLADRFNRTWIITISLAVWSGFTALCGTATNFWQLFLFRLGVGVGEAGGVAPSYSLIADYFPPKERSRALAAYSFGVPIGMALGILFGGLIANEIGWRWAFIICGLAGLALAPLLKMTVREPVRGGLDAVQAKPNAPSLKVVLATLSNKPSFWLLAFGASFSSIMGYGLAFWLPSFFERSHGMSLVDRSLFFSGIVFIGGLIGIWLGGTLGDRLGGQNKANYARVPATAFLISVPFFFGAVNISDPIFMFVLFVVPQALALMWLGPTLSAVQHLVAPSMRATSSAIFLFINNLIGIGFGTLFLGWLSDVLRAEYGQESLRYSILYCLGFYILAAILFFLASRRLTRDWHRE</sequence>
<dbReference type="PANTHER" id="PTHR23505:SF79">
    <property type="entry name" value="PROTEIN SPINSTER"/>
    <property type="match status" value="1"/>
</dbReference>